<evidence type="ECO:0000313" key="2">
    <source>
        <dbReference type="Proteomes" id="UP001497497"/>
    </source>
</evidence>
<dbReference type="AlphaFoldDB" id="A0AAV2I0W3"/>
<dbReference type="PANTHER" id="PTHR39369:SF6">
    <property type="entry name" value="LIN-24 (TWENTY-FOUR) LIKE"/>
    <property type="match status" value="1"/>
</dbReference>
<proteinExistence type="predicted"/>
<reference evidence="1 2" key="1">
    <citation type="submission" date="2024-04" db="EMBL/GenBank/DDBJ databases">
        <authorList>
            <consortium name="Genoscope - CEA"/>
            <person name="William W."/>
        </authorList>
    </citation>
    <scope>NUCLEOTIDE SEQUENCE [LARGE SCALE GENOMIC DNA]</scope>
</reference>
<gene>
    <name evidence="1" type="ORF">GSLYS_00012774001</name>
</gene>
<accession>A0AAV2I0W3</accession>
<evidence type="ECO:0000313" key="1">
    <source>
        <dbReference type="EMBL" id="CAL1538953.1"/>
    </source>
</evidence>
<dbReference type="EMBL" id="CAXITT010000319">
    <property type="protein sequence ID" value="CAL1538953.1"/>
    <property type="molecule type" value="Genomic_DNA"/>
</dbReference>
<sequence length="271" mass="30696">MLVDIKKIVIAAIDKEMEVEKKRHYDVKNAIIKLDVMSLVYGDTIHNRNDQPALLNADIVYQATFVNDSPEPQIYNLNASRRTASVTDVTFNKTITFGGEICVNIKDPVTNVGGEIGIKGLRTKQEGNKVSTKQETTWTVRSDIIVPPASWIKADLVITEKNYNGDFEVLATFDGEILAYVGKKSKINPLDKLKIFMTREVLLLKEGYEEYRFNVRDLFTSDWGFKNDDKGRPTFLSKGTCKCKYGIQQDVFLAVHKESAPKFDDEPFAKK</sequence>
<protein>
    <submittedName>
        <fullName evidence="1">Uncharacterized protein</fullName>
    </submittedName>
</protein>
<name>A0AAV2I0W3_LYMST</name>
<organism evidence="1 2">
    <name type="scientific">Lymnaea stagnalis</name>
    <name type="common">Great pond snail</name>
    <name type="synonym">Helix stagnalis</name>
    <dbReference type="NCBI Taxonomy" id="6523"/>
    <lineage>
        <taxon>Eukaryota</taxon>
        <taxon>Metazoa</taxon>
        <taxon>Spiralia</taxon>
        <taxon>Lophotrochozoa</taxon>
        <taxon>Mollusca</taxon>
        <taxon>Gastropoda</taxon>
        <taxon>Heterobranchia</taxon>
        <taxon>Euthyneura</taxon>
        <taxon>Panpulmonata</taxon>
        <taxon>Hygrophila</taxon>
        <taxon>Lymnaeoidea</taxon>
        <taxon>Lymnaeidae</taxon>
        <taxon>Lymnaea</taxon>
    </lineage>
</organism>
<comment type="caution">
    <text evidence="1">The sequence shown here is derived from an EMBL/GenBank/DDBJ whole genome shotgun (WGS) entry which is preliminary data.</text>
</comment>
<dbReference type="Gene3D" id="2.170.15.10">
    <property type="entry name" value="Proaerolysin, chain A, domain 3"/>
    <property type="match status" value="1"/>
</dbReference>
<keyword evidence="2" id="KW-1185">Reference proteome</keyword>
<dbReference type="SUPFAM" id="SSF56973">
    <property type="entry name" value="Aerolisin/ETX pore-forming domain"/>
    <property type="match status" value="1"/>
</dbReference>
<dbReference type="Proteomes" id="UP001497497">
    <property type="component" value="Unassembled WGS sequence"/>
</dbReference>
<dbReference type="PANTHER" id="PTHR39369">
    <property type="entry name" value="LIN-24 (TWENTY-FOUR) LIKE"/>
    <property type="match status" value="1"/>
</dbReference>
<dbReference type="CDD" id="cd20237">
    <property type="entry name" value="PFM_LIN24-like"/>
    <property type="match status" value="1"/>
</dbReference>